<evidence type="ECO:0000256" key="1">
    <source>
        <dbReference type="ARBA" id="ARBA00022679"/>
    </source>
</evidence>
<organism evidence="5 6">
    <name type="scientific">Pseudomonas fragi</name>
    <dbReference type="NCBI Taxonomy" id="296"/>
    <lineage>
        <taxon>Bacteria</taxon>
        <taxon>Pseudomonadati</taxon>
        <taxon>Pseudomonadota</taxon>
        <taxon>Gammaproteobacteria</taxon>
        <taxon>Pseudomonadales</taxon>
        <taxon>Pseudomonadaceae</taxon>
        <taxon>Pseudomonas</taxon>
    </lineage>
</organism>
<accession>A0A9Q5FT31</accession>
<evidence type="ECO:0000259" key="4">
    <source>
        <dbReference type="Pfam" id="PF08545"/>
    </source>
</evidence>
<dbReference type="Gene3D" id="3.40.47.10">
    <property type="match status" value="1"/>
</dbReference>
<proteinExistence type="predicted"/>
<feature type="domain" description="Beta-ketoacyl-[acyl-carrier-protein] synthase III C-terminal" evidence="3">
    <location>
        <begin position="247"/>
        <end position="334"/>
    </location>
</feature>
<dbReference type="GO" id="GO:0004315">
    <property type="term" value="F:3-oxoacyl-[acyl-carrier-protein] synthase activity"/>
    <property type="evidence" value="ECO:0007669"/>
    <property type="project" value="InterPro"/>
</dbReference>
<evidence type="ECO:0000259" key="3">
    <source>
        <dbReference type="Pfam" id="PF08541"/>
    </source>
</evidence>
<dbReference type="AlphaFoldDB" id="A0A9Q5FT31"/>
<evidence type="ECO:0000313" key="5">
    <source>
        <dbReference type="EMBL" id="NNB51984.1"/>
    </source>
</evidence>
<dbReference type="GO" id="GO:0044550">
    <property type="term" value="P:secondary metabolite biosynthetic process"/>
    <property type="evidence" value="ECO:0007669"/>
    <property type="project" value="TreeGrafter"/>
</dbReference>
<feature type="domain" description="Beta-ketoacyl-[acyl-carrier-protein] synthase III N-terminal" evidence="4">
    <location>
        <begin position="114"/>
        <end position="184"/>
    </location>
</feature>
<dbReference type="InterPro" id="IPR013751">
    <property type="entry name" value="ACP_syn_III_N"/>
</dbReference>
<dbReference type="InterPro" id="IPR013747">
    <property type="entry name" value="ACP_syn_III_C"/>
</dbReference>
<comment type="caution">
    <text evidence="5">The sequence shown here is derived from an EMBL/GenBank/DDBJ whole genome shotgun (WGS) entry which is preliminary data.</text>
</comment>
<dbReference type="Pfam" id="PF08545">
    <property type="entry name" value="ACP_syn_III"/>
    <property type="match status" value="1"/>
</dbReference>
<keyword evidence="1" id="KW-0808">Transferase</keyword>
<dbReference type="RefSeq" id="WP_095041268.1">
    <property type="nucleotide sequence ID" value="NZ_JAAEBQ010000001.1"/>
</dbReference>
<evidence type="ECO:0000256" key="2">
    <source>
        <dbReference type="ARBA" id="ARBA00023315"/>
    </source>
</evidence>
<dbReference type="Pfam" id="PF08541">
    <property type="entry name" value="ACP_syn_III_C"/>
    <property type="match status" value="1"/>
</dbReference>
<dbReference type="CDD" id="cd00830">
    <property type="entry name" value="KAS_III"/>
    <property type="match status" value="1"/>
</dbReference>
<dbReference type="GO" id="GO:0006633">
    <property type="term" value="P:fatty acid biosynthetic process"/>
    <property type="evidence" value="ECO:0007669"/>
    <property type="project" value="InterPro"/>
</dbReference>
<dbReference type="Proteomes" id="UP000564604">
    <property type="component" value="Unassembled WGS sequence"/>
</dbReference>
<dbReference type="InterPro" id="IPR016039">
    <property type="entry name" value="Thiolase-like"/>
</dbReference>
<evidence type="ECO:0000313" key="6">
    <source>
        <dbReference type="Proteomes" id="UP000564604"/>
    </source>
</evidence>
<name>A0A9Q5FT31_PSEFR</name>
<sequence>MPQCILHHVRFAGMASCVPKGRVSNLTDCPLPMRAERERLVRNIGIEYRRVAQPWQCFSDLAFDATQSLLDDLGWAREEVDALIVVTQSPDYLIPATAIILQDRLGLAHSTLAFDVNLGCSAYPFALHLLGSMIASGSVRKGLVLVGDKASGPHDPLFSDAGTATALEFDASAPPMYFDLNSDGSGYQAIIKPVGGYREPISHEHLLARLDDPLAPWRRAVDLVLDGPAVLSFSTRRIPPAVEALLSYANVSKDEVDYFVFHQANRLINETLRKKLGLPEAKVPGTLREYGNTSGASLPVTMTARIREQLLAGPNRVLLCGFGIGLSWGTCLVDINQACFPPMIES</sequence>
<reference evidence="5 6" key="1">
    <citation type="journal article" date="2020" name="Front. Microbiol.">
        <title>Genetic Organization of the aprX-lipA2 Operon Affects the Proteolytic Potential of Pseudomonas Species in Milk.</title>
        <authorList>
            <person name="Maier C."/>
            <person name="Huptas C."/>
            <person name="von Neubeck M."/>
            <person name="Scherer S."/>
            <person name="Wenning M."/>
            <person name="Lucking G."/>
        </authorList>
    </citation>
    <scope>NUCLEOTIDE SEQUENCE [LARGE SCALE GENOMIC DNA]</scope>
    <source>
        <strain evidence="5 6">WS 5094</strain>
    </source>
</reference>
<gene>
    <name evidence="5" type="ORF">HBN89_22415</name>
</gene>
<dbReference type="EMBL" id="JAAQYX010000043">
    <property type="protein sequence ID" value="NNB51984.1"/>
    <property type="molecule type" value="Genomic_DNA"/>
</dbReference>
<dbReference type="PANTHER" id="PTHR34069:SF3">
    <property type="entry name" value="ACYL-COA:ACYL-COA ALKYLTRANSFERASE"/>
    <property type="match status" value="1"/>
</dbReference>
<keyword evidence="2" id="KW-0012">Acyltransferase</keyword>
<dbReference type="SUPFAM" id="SSF53901">
    <property type="entry name" value="Thiolase-like"/>
    <property type="match status" value="1"/>
</dbReference>
<dbReference type="PANTHER" id="PTHR34069">
    <property type="entry name" value="3-OXOACYL-[ACYL-CARRIER-PROTEIN] SYNTHASE 3"/>
    <property type="match status" value="1"/>
</dbReference>
<protein>
    <submittedName>
        <fullName evidence="5">Ketoacyl-ACP synthase III</fullName>
    </submittedName>
</protein>